<name>A0ABY9XVQ8_9FLAO</name>
<sequence>MEERNKEAQIKSQNDIQSAQAASQSQIQAYGIQAKIDLDKESKLAEIEMLKEQALQQIKLPEEQRKFQQDVILRKIDAVKILILKSTWKIVRTQEPKFKPPNRQE</sequence>
<proteinExistence type="predicted"/>
<reference evidence="1 2" key="1">
    <citation type="submission" date="2023-09" db="EMBL/GenBank/DDBJ databases">
        <title>Thalassobella suaedae gen. nov., sp. nov., a marine bacterium of the family Flavobacteriaceae isolated from a halophyte Suaeda japonica.</title>
        <authorList>
            <person name="Lee S.Y."/>
            <person name="Hwang C.Y."/>
        </authorList>
    </citation>
    <scope>NUCLEOTIDE SEQUENCE [LARGE SCALE GENOMIC DNA]</scope>
    <source>
        <strain evidence="1 2">HL-DH14</strain>
    </source>
</reference>
<evidence type="ECO:0000313" key="1">
    <source>
        <dbReference type="EMBL" id="WNH10044.1"/>
    </source>
</evidence>
<evidence type="ECO:0000313" key="2">
    <source>
        <dbReference type="Proteomes" id="UP001302806"/>
    </source>
</evidence>
<dbReference type="EMBL" id="CP134537">
    <property type="protein sequence ID" value="WNH10044.1"/>
    <property type="molecule type" value="Genomic_DNA"/>
</dbReference>
<accession>A0ABY9XVQ8</accession>
<dbReference type="RefSeq" id="WP_415866393.1">
    <property type="nucleotide sequence ID" value="NZ_CP134537.1"/>
</dbReference>
<dbReference type="Proteomes" id="UP001302806">
    <property type="component" value="Chromosome"/>
</dbReference>
<protein>
    <submittedName>
        <fullName evidence="1">Uncharacterized protein</fullName>
    </submittedName>
</protein>
<gene>
    <name evidence="1" type="ORF">RHP51_04925</name>
</gene>
<organism evidence="1 2">
    <name type="scientific">Thalassobellus suaedae</name>
    <dbReference type="NCBI Taxonomy" id="3074124"/>
    <lineage>
        <taxon>Bacteria</taxon>
        <taxon>Pseudomonadati</taxon>
        <taxon>Bacteroidota</taxon>
        <taxon>Flavobacteriia</taxon>
        <taxon>Flavobacteriales</taxon>
        <taxon>Flavobacteriaceae</taxon>
        <taxon>Thalassobellus</taxon>
    </lineage>
</organism>